<evidence type="ECO:0000313" key="13">
    <source>
        <dbReference type="EMBL" id="KAK6949323.1"/>
    </source>
</evidence>
<dbReference type="GO" id="GO:0020037">
    <property type="term" value="F:heme binding"/>
    <property type="evidence" value="ECO:0007669"/>
    <property type="project" value="InterPro"/>
</dbReference>
<evidence type="ECO:0000256" key="5">
    <source>
        <dbReference type="ARBA" id="ARBA00022692"/>
    </source>
</evidence>
<evidence type="ECO:0000256" key="4">
    <source>
        <dbReference type="ARBA" id="ARBA00022617"/>
    </source>
</evidence>
<dbReference type="CDD" id="cd11041">
    <property type="entry name" value="CYP503A1-like"/>
    <property type="match status" value="1"/>
</dbReference>
<name>A0AAX6MA21_9PEZI</name>
<dbReference type="PRINTS" id="PR00465">
    <property type="entry name" value="EP450IV"/>
</dbReference>
<evidence type="ECO:0000256" key="12">
    <source>
        <dbReference type="SAM" id="Phobius"/>
    </source>
</evidence>
<keyword evidence="14" id="KW-1185">Reference proteome</keyword>
<evidence type="ECO:0000256" key="6">
    <source>
        <dbReference type="ARBA" id="ARBA00022723"/>
    </source>
</evidence>
<dbReference type="GO" id="GO:0016020">
    <property type="term" value="C:membrane"/>
    <property type="evidence" value="ECO:0007669"/>
    <property type="project" value="UniProtKB-SubCell"/>
</dbReference>
<evidence type="ECO:0000256" key="7">
    <source>
        <dbReference type="ARBA" id="ARBA00022989"/>
    </source>
</evidence>
<organism evidence="13 14">
    <name type="scientific">Daldinia eschscholtzii</name>
    <dbReference type="NCBI Taxonomy" id="292717"/>
    <lineage>
        <taxon>Eukaryota</taxon>
        <taxon>Fungi</taxon>
        <taxon>Dikarya</taxon>
        <taxon>Ascomycota</taxon>
        <taxon>Pezizomycotina</taxon>
        <taxon>Sordariomycetes</taxon>
        <taxon>Xylariomycetidae</taxon>
        <taxon>Xylariales</taxon>
        <taxon>Hypoxylaceae</taxon>
        <taxon>Daldinia</taxon>
    </lineage>
</organism>
<evidence type="ECO:0000256" key="1">
    <source>
        <dbReference type="ARBA" id="ARBA00001971"/>
    </source>
</evidence>
<dbReference type="PANTHER" id="PTHR46206:SF5">
    <property type="entry name" value="P450, PUTATIVE (EUROFUNG)-RELATED"/>
    <property type="match status" value="1"/>
</dbReference>
<dbReference type="SUPFAM" id="SSF48264">
    <property type="entry name" value="Cytochrome P450"/>
    <property type="match status" value="1"/>
</dbReference>
<dbReference type="AlphaFoldDB" id="A0AAX6MA21"/>
<dbReference type="Gene3D" id="1.10.630.10">
    <property type="entry name" value="Cytochrome P450"/>
    <property type="match status" value="1"/>
</dbReference>
<sequence>MMGFEHNEIDSDEYVTMQVIKMHLRKNLPVLNPVIQRAVERGFPAYLKGATPSAESEVVLITPVFSLVKAIVGRVNNQIFFGDELSQNEEFAKAAMRYPWDGSTTGEICRYLPEAVVPIVGRIMMALSGSMRTVDHHVTKLVDKRLKELADGTGEKQHVDITQFVILSSRTPGQREPRRMVQLIAALLFAVSLAVPMALYWAIINLCVHREYIDALREEIEAVEQQQLSDPLKGMRLLDSFLRESGRLNPPDSLSVQRKAVKTFKLSDGTTIPTGNLVAVPQYAVMRDPDYYPNPEQFNPRRFYLEEDLTSDNAVQRFTDVNIQYPFWGAPTKSW</sequence>
<dbReference type="InterPro" id="IPR036396">
    <property type="entry name" value="Cyt_P450_sf"/>
</dbReference>
<keyword evidence="11 12" id="KW-0472">Membrane</keyword>
<keyword evidence="10" id="KW-0503">Monooxygenase</keyword>
<evidence type="ECO:0000313" key="14">
    <source>
        <dbReference type="Proteomes" id="UP001369815"/>
    </source>
</evidence>
<protein>
    <recommendedName>
        <fullName evidence="15">Cytochrome P450</fullName>
    </recommendedName>
</protein>
<comment type="caution">
    <text evidence="13">The sequence shown here is derived from an EMBL/GenBank/DDBJ whole genome shotgun (WGS) entry which is preliminary data.</text>
</comment>
<evidence type="ECO:0000256" key="2">
    <source>
        <dbReference type="ARBA" id="ARBA00004370"/>
    </source>
</evidence>
<reference evidence="13 14" key="1">
    <citation type="journal article" date="2024" name="Front Chem Biol">
        <title>Unveiling the potential of Daldinia eschscholtzii MFLUCC 19-0629 through bioactivity and bioinformatics studies for enhanced sustainable agriculture production.</title>
        <authorList>
            <person name="Brooks S."/>
            <person name="Weaver J.A."/>
            <person name="Klomchit A."/>
            <person name="Alharthi S.A."/>
            <person name="Onlamun T."/>
            <person name="Nurani R."/>
            <person name="Vong T.K."/>
            <person name="Alberti F."/>
            <person name="Greco C."/>
        </authorList>
    </citation>
    <scope>NUCLEOTIDE SEQUENCE [LARGE SCALE GENOMIC DNA]</scope>
    <source>
        <strain evidence="13">MFLUCC 19-0629</strain>
    </source>
</reference>
<dbReference type="GO" id="GO:0004497">
    <property type="term" value="F:monooxygenase activity"/>
    <property type="evidence" value="ECO:0007669"/>
    <property type="project" value="UniProtKB-KW"/>
</dbReference>
<dbReference type="PANTHER" id="PTHR46206">
    <property type="entry name" value="CYTOCHROME P450"/>
    <property type="match status" value="1"/>
</dbReference>
<feature type="transmembrane region" description="Helical" evidence="12">
    <location>
        <begin position="180"/>
        <end position="203"/>
    </location>
</feature>
<evidence type="ECO:0000256" key="11">
    <source>
        <dbReference type="ARBA" id="ARBA00023136"/>
    </source>
</evidence>
<keyword evidence="9" id="KW-0408">Iron</keyword>
<proteinExistence type="inferred from homology"/>
<keyword evidence="7 12" id="KW-1133">Transmembrane helix</keyword>
<dbReference type="InterPro" id="IPR001128">
    <property type="entry name" value="Cyt_P450"/>
</dbReference>
<keyword evidence="6" id="KW-0479">Metal-binding</keyword>
<dbReference type="Proteomes" id="UP001369815">
    <property type="component" value="Unassembled WGS sequence"/>
</dbReference>
<dbReference type="InterPro" id="IPR002403">
    <property type="entry name" value="Cyt_P450_E_grp-IV"/>
</dbReference>
<comment type="cofactor">
    <cofactor evidence="1">
        <name>heme</name>
        <dbReference type="ChEBI" id="CHEBI:30413"/>
    </cofactor>
</comment>
<dbReference type="GO" id="GO:0005506">
    <property type="term" value="F:iron ion binding"/>
    <property type="evidence" value="ECO:0007669"/>
    <property type="project" value="InterPro"/>
</dbReference>
<dbReference type="GO" id="GO:0016705">
    <property type="term" value="F:oxidoreductase activity, acting on paired donors, with incorporation or reduction of molecular oxygen"/>
    <property type="evidence" value="ECO:0007669"/>
    <property type="project" value="InterPro"/>
</dbReference>
<keyword evidence="5 12" id="KW-0812">Transmembrane</keyword>
<keyword evidence="4" id="KW-0349">Heme</keyword>
<comment type="similarity">
    <text evidence="3">Belongs to the cytochrome P450 family.</text>
</comment>
<evidence type="ECO:0008006" key="15">
    <source>
        <dbReference type="Google" id="ProtNLM"/>
    </source>
</evidence>
<dbReference type="EMBL" id="JBANMG010000009">
    <property type="protein sequence ID" value="KAK6949323.1"/>
    <property type="molecule type" value="Genomic_DNA"/>
</dbReference>
<keyword evidence="8" id="KW-0560">Oxidoreductase</keyword>
<accession>A0AAX6MA21</accession>
<comment type="subcellular location">
    <subcellularLocation>
        <location evidence="2">Membrane</location>
    </subcellularLocation>
</comment>
<evidence type="ECO:0000256" key="9">
    <source>
        <dbReference type="ARBA" id="ARBA00023004"/>
    </source>
</evidence>
<dbReference type="Pfam" id="PF00067">
    <property type="entry name" value="p450"/>
    <property type="match status" value="1"/>
</dbReference>
<evidence type="ECO:0000256" key="8">
    <source>
        <dbReference type="ARBA" id="ARBA00023002"/>
    </source>
</evidence>
<gene>
    <name evidence="13" type="ORF">Daesc_009398</name>
</gene>
<evidence type="ECO:0000256" key="3">
    <source>
        <dbReference type="ARBA" id="ARBA00010617"/>
    </source>
</evidence>
<evidence type="ECO:0000256" key="10">
    <source>
        <dbReference type="ARBA" id="ARBA00023033"/>
    </source>
</evidence>